<gene>
    <name evidence="5" type="ORF">BAGA_14805</name>
</gene>
<keyword evidence="1" id="KW-0805">Transcription regulation</keyword>
<dbReference type="InterPro" id="IPR046335">
    <property type="entry name" value="LacI/GalR-like_sensor"/>
</dbReference>
<dbReference type="PROSITE" id="PS50932">
    <property type="entry name" value="HTH_LACI_2"/>
    <property type="match status" value="1"/>
</dbReference>
<dbReference type="GO" id="GO:0000976">
    <property type="term" value="F:transcription cis-regulatory region binding"/>
    <property type="evidence" value="ECO:0007669"/>
    <property type="project" value="TreeGrafter"/>
</dbReference>
<dbReference type="Proteomes" id="UP000027778">
    <property type="component" value="Unassembled WGS sequence"/>
</dbReference>
<proteinExistence type="predicted"/>
<dbReference type="SMART" id="SM00354">
    <property type="entry name" value="HTH_LACI"/>
    <property type="match status" value="1"/>
</dbReference>
<feature type="domain" description="HTH lacI-type" evidence="4">
    <location>
        <begin position="2"/>
        <end position="58"/>
    </location>
</feature>
<name>A0A073K8W9_9BACI</name>
<dbReference type="PROSITE" id="PS00356">
    <property type="entry name" value="HTH_LACI_1"/>
    <property type="match status" value="1"/>
</dbReference>
<dbReference type="CDD" id="cd01392">
    <property type="entry name" value="HTH_LacI"/>
    <property type="match status" value="1"/>
</dbReference>
<dbReference type="PRINTS" id="PR00036">
    <property type="entry name" value="HTHLACI"/>
</dbReference>
<evidence type="ECO:0000259" key="4">
    <source>
        <dbReference type="PROSITE" id="PS50932"/>
    </source>
</evidence>
<dbReference type="Gene3D" id="3.40.50.2300">
    <property type="match status" value="2"/>
</dbReference>
<keyword evidence="2" id="KW-0238">DNA-binding</keyword>
<dbReference type="OrthoDB" id="43195at2"/>
<dbReference type="Pfam" id="PF13377">
    <property type="entry name" value="Peripla_BP_3"/>
    <property type="match status" value="1"/>
</dbReference>
<dbReference type="eggNOG" id="COG1609">
    <property type="taxonomic scope" value="Bacteria"/>
</dbReference>
<dbReference type="RefSeq" id="WP_033676383.1">
    <property type="nucleotide sequence ID" value="NZ_JOTM01000022.1"/>
</dbReference>
<evidence type="ECO:0000256" key="2">
    <source>
        <dbReference type="ARBA" id="ARBA00023125"/>
    </source>
</evidence>
<dbReference type="AlphaFoldDB" id="A0A073K8W9"/>
<dbReference type="SUPFAM" id="SSF53822">
    <property type="entry name" value="Periplasmic binding protein-like I"/>
    <property type="match status" value="1"/>
</dbReference>
<accession>A0A073K8W9</accession>
<dbReference type="Gene3D" id="1.10.260.40">
    <property type="entry name" value="lambda repressor-like DNA-binding domains"/>
    <property type="match status" value="1"/>
</dbReference>
<dbReference type="SUPFAM" id="SSF47413">
    <property type="entry name" value="lambda repressor-like DNA-binding domains"/>
    <property type="match status" value="1"/>
</dbReference>
<protein>
    <submittedName>
        <fullName evidence="5">LacI family transcriptional regulator</fullName>
    </submittedName>
</protein>
<dbReference type="Pfam" id="PF00356">
    <property type="entry name" value="LacI"/>
    <property type="match status" value="1"/>
</dbReference>
<keyword evidence="3" id="KW-0804">Transcription</keyword>
<dbReference type="PANTHER" id="PTHR30146">
    <property type="entry name" value="LACI-RELATED TRANSCRIPTIONAL REPRESSOR"/>
    <property type="match status" value="1"/>
</dbReference>
<comment type="caution">
    <text evidence="5">The sequence shown here is derived from an EMBL/GenBank/DDBJ whole genome shotgun (WGS) entry which is preliminary data.</text>
</comment>
<dbReference type="CDD" id="cd01544">
    <property type="entry name" value="PBP1_GalR"/>
    <property type="match status" value="1"/>
</dbReference>
<dbReference type="STRING" id="574375.AZF08_23820"/>
<evidence type="ECO:0000313" key="6">
    <source>
        <dbReference type="Proteomes" id="UP000027778"/>
    </source>
</evidence>
<keyword evidence="6" id="KW-1185">Reference proteome</keyword>
<dbReference type="InterPro" id="IPR000843">
    <property type="entry name" value="HTH_LacI"/>
</dbReference>
<dbReference type="GO" id="GO:0003700">
    <property type="term" value="F:DNA-binding transcription factor activity"/>
    <property type="evidence" value="ECO:0007669"/>
    <property type="project" value="TreeGrafter"/>
</dbReference>
<evidence type="ECO:0000256" key="3">
    <source>
        <dbReference type="ARBA" id="ARBA00023163"/>
    </source>
</evidence>
<reference evidence="5 6" key="1">
    <citation type="submission" date="2014-06" db="EMBL/GenBank/DDBJ databases">
        <title>Draft genome sequence of Bacillus gaemokensis JCM 15801 (MCCC 1A00707).</title>
        <authorList>
            <person name="Lai Q."/>
            <person name="Liu Y."/>
            <person name="Shao Z."/>
        </authorList>
    </citation>
    <scope>NUCLEOTIDE SEQUENCE [LARGE SCALE GENOMIC DNA]</scope>
    <source>
        <strain evidence="5 6">JCM 15801</strain>
    </source>
</reference>
<organism evidence="5 6">
    <name type="scientific">Bacillus gaemokensis</name>
    <dbReference type="NCBI Taxonomy" id="574375"/>
    <lineage>
        <taxon>Bacteria</taxon>
        <taxon>Bacillati</taxon>
        <taxon>Bacillota</taxon>
        <taxon>Bacilli</taxon>
        <taxon>Bacillales</taxon>
        <taxon>Bacillaceae</taxon>
        <taxon>Bacillus</taxon>
        <taxon>Bacillus cereus group</taxon>
    </lineage>
</organism>
<dbReference type="InterPro" id="IPR010982">
    <property type="entry name" value="Lambda_DNA-bd_dom_sf"/>
</dbReference>
<dbReference type="InterPro" id="IPR028082">
    <property type="entry name" value="Peripla_BP_I"/>
</dbReference>
<sequence>MTTIKDIAEKAGVSIATVSRVLNYDETLSVSNKTKKKIFEVAEELSYKKRTSRNRNKKTTKIALVHWYTEEEELNDLYYMSIRLGIEKRCQYHQINNVNCFQTNIEELTREDIQGIVAVGKFSEKEINDLEGITKNIVFVDFSPDEDTFDSVVANFESATMKVLDYFLEKGHQKIGYIGGEESFNDQTSIVEDAREVTFEKYLKCKELWNKAYVYIGDFSVKSGYKLMNKAIEEHKENLPTAFLTGNDSIAIGCLKALNEHQIPVPERVNIVGINDISVSRYVSPSLSTIKVYTEFMGETAVDILLERLAGRRITKKVMIPTKLKIRESSC</sequence>
<dbReference type="PANTHER" id="PTHR30146:SF149">
    <property type="entry name" value="HTH-TYPE TRANSCRIPTIONAL REGULATOR EBGR"/>
    <property type="match status" value="1"/>
</dbReference>
<dbReference type="EMBL" id="JOTM01000022">
    <property type="protein sequence ID" value="KEK22946.1"/>
    <property type="molecule type" value="Genomic_DNA"/>
</dbReference>
<evidence type="ECO:0000256" key="1">
    <source>
        <dbReference type="ARBA" id="ARBA00023015"/>
    </source>
</evidence>
<evidence type="ECO:0000313" key="5">
    <source>
        <dbReference type="EMBL" id="KEK22946.1"/>
    </source>
</evidence>